<proteinExistence type="predicted"/>
<dbReference type="Proteomes" id="UP001597267">
    <property type="component" value="Unassembled WGS sequence"/>
</dbReference>
<evidence type="ECO:0000313" key="2">
    <source>
        <dbReference type="Proteomes" id="UP001597267"/>
    </source>
</evidence>
<sequence length="113" mass="12793">MMTSLINGLLRFAFDHDVGYVLTRDLQPTTPSMADCESRIIVINLDWHNPKELPLMIAHEIGHVLNDDSGVLYYATPASHSNIEDNADNAGLRILLPIYFKNFYSCENLEDIN</sequence>
<dbReference type="RefSeq" id="WP_125714571.1">
    <property type="nucleotide sequence ID" value="NZ_JBHTOP010000001.1"/>
</dbReference>
<protein>
    <submittedName>
        <fullName evidence="1">ImmA/IrrE family metallo-endopeptidase</fullName>
    </submittedName>
</protein>
<evidence type="ECO:0000313" key="1">
    <source>
        <dbReference type="EMBL" id="MFD1670503.1"/>
    </source>
</evidence>
<organism evidence="1 2">
    <name type="scientific">Agrilactobacillus yilanensis</name>
    <dbReference type="NCBI Taxonomy" id="2485997"/>
    <lineage>
        <taxon>Bacteria</taxon>
        <taxon>Bacillati</taxon>
        <taxon>Bacillota</taxon>
        <taxon>Bacilli</taxon>
        <taxon>Lactobacillales</taxon>
        <taxon>Lactobacillaceae</taxon>
        <taxon>Agrilactobacillus</taxon>
    </lineage>
</organism>
<gene>
    <name evidence="1" type="ORF">ACFQ5M_00165</name>
</gene>
<name>A0ABW4J4A3_9LACO</name>
<keyword evidence="2" id="KW-1185">Reference proteome</keyword>
<dbReference type="EMBL" id="JBHTOP010000001">
    <property type="protein sequence ID" value="MFD1670503.1"/>
    <property type="molecule type" value="Genomic_DNA"/>
</dbReference>
<comment type="caution">
    <text evidence="1">The sequence shown here is derived from an EMBL/GenBank/DDBJ whole genome shotgun (WGS) entry which is preliminary data.</text>
</comment>
<accession>A0ABW4J4A3</accession>
<reference evidence="2" key="1">
    <citation type="journal article" date="2019" name="Int. J. Syst. Evol. Microbiol.">
        <title>The Global Catalogue of Microorganisms (GCM) 10K type strain sequencing project: providing services to taxonomists for standard genome sequencing and annotation.</title>
        <authorList>
            <consortium name="The Broad Institute Genomics Platform"/>
            <consortium name="The Broad Institute Genome Sequencing Center for Infectious Disease"/>
            <person name="Wu L."/>
            <person name="Ma J."/>
        </authorList>
    </citation>
    <scope>NUCLEOTIDE SEQUENCE [LARGE SCALE GENOMIC DNA]</scope>
    <source>
        <strain evidence="2">CCM 8896</strain>
    </source>
</reference>